<gene>
    <name evidence="1" type="ORF">E2C01_064915</name>
</gene>
<accession>A0A5B7HEB6</accession>
<proteinExistence type="predicted"/>
<comment type="caution">
    <text evidence="1">The sequence shown here is derived from an EMBL/GenBank/DDBJ whole genome shotgun (WGS) entry which is preliminary data.</text>
</comment>
<dbReference type="AlphaFoldDB" id="A0A5B7HEB6"/>
<sequence>MARCTCTHSFTMTLHQTFTSYLPKASGRKEIFLLSYGKMTSNALYPKFSASWTGLTQQHCNRSIHLLCG</sequence>
<name>A0A5B7HEB6_PORTR</name>
<dbReference type="Proteomes" id="UP000324222">
    <property type="component" value="Unassembled WGS sequence"/>
</dbReference>
<reference evidence="1 2" key="1">
    <citation type="submission" date="2019-05" db="EMBL/GenBank/DDBJ databases">
        <title>Another draft genome of Portunus trituberculatus and its Hox gene families provides insights of decapod evolution.</title>
        <authorList>
            <person name="Jeong J.-H."/>
            <person name="Song I."/>
            <person name="Kim S."/>
            <person name="Choi T."/>
            <person name="Kim D."/>
            <person name="Ryu S."/>
            <person name="Kim W."/>
        </authorList>
    </citation>
    <scope>NUCLEOTIDE SEQUENCE [LARGE SCALE GENOMIC DNA]</scope>
    <source>
        <tissue evidence="1">Muscle</tissue>
    </source>
</reference>
<organism evidence="1 2">
    <name type="scientific">Portunus trituberculatus</name>
    <name type="common">Swimming crab</name>
    <name type="synonym">Neptunus trituberculatus</name>
    <dbReference type="NCBI Taxonomy" id="210409"/>
    <lineage>
        <taxon>Eukaryota</taxon>
        <taxon>Metazoa</taxon>
        <taxon>Ecdysozoa</taxon>
        <taxon>Arthropoda</taxon>
        <taxon>Crustacea</taxon>
        <taxon>Multicrustacea</taxon>
        <taxon>Malacostraca</taxon>
        <taxon>Eumalacostraca</taxon>
        <taxon>Eucarida</taxon>
        <taxon>Decapoda</taxon>
        <taxon>Pleocyemata</taxon>
        <taxon>Brachyura</taxon>
        <taxon>Eubrachyura</taxon>
        <taxon>Portunoidea</taxon>
        <taxon>Portunidae</taxon>
        <taxon>Portuninae</taxon>
        <taxon>Portunus</taxon>
    </lineage>
</organism>
<evidence type="ECO:0000313" key="2">
    <source>
        <dbReference type="Proteomes" id="UP000324222"/>
    </source>
</evidence>
<keyword evidence="2" id="KW-1185">Reference proteome</keyword>
<dbReference type="EMBL" id="VSRR010031506">
    <property type="protein sequence ID" value="MPC70660.1"/>
    <property type="molecule type" value="Genomic_DNA"/>
</dbReference>
<evidence type="ECO:0000313" key="1">
    <source>
        <dbReference type="EMBL" id="MPC70660.1"/>
    </source>
</evidence>
<protein>
    <submittedName>
        <fullName evidence="1">Uncharacterized protein</fullName>
    </submittedName>
</protein>